<keyword evidence="1" id="KW-0472">Membrane</keyword>
<dbReference type="Proteomes" id="UP001225605">
    <property type="component" value="Unassembled WGS sequence"/>
</dbReference>
<keyword evidence="3" id="KW-1185">Reference proteome</keyword>
<dbReference type="EMBL" id="NSDM01000024">
    <property type="protein sequence ID" value="MDQ2588912.1"/>
    <property type="molecule type" value="Genomic_DNA"/>
</dbReference>
<evidence type="ECO:0008006" key="4">
    <source>
        <dbReference type="Google" id="ProtNLM"/>
    </source>
</evidence>
<feature type="transmembrane region" description="Helical" evidence="1">
    <location>
        <begin position="165"/>
        <end position="183"/>
    </location>
</feature>
<reference evidence="2 3" key="1">
    <citation type="submission" date="2017-06" db="EMBL/GenBank/DDBJ databases">
        <title>Cultured bacterium strain Saccharothrix yanglingensis Hhs.015.</title>
        <authorList>
            <person name="Xia Y."/>
        </authorList>
    </citation>
    <scope>NUCLEOTIDE SEQUENCE [LARGE SCALE GENOMIC DNA]</scope>
    <source>
        <strain evidence="2 3">Hhs.015</strain>
    </source>
</reference>
<dbReference type="RefSeq" id="WP_306750576.1">
    <property type="nucleotide sequence ID" value="NZ_NSDM01000024.1"/>
</dbReference>
<evidence type="ECO:0000313" key="2">
    <source>
        <dbReference type="EMBL" id="MDQ2588912.1"/>
    </source>
</evidence>
<protein>
    <recommendedName>
        <fullName evidence="4">Integral membrane protein</fullName>
    </recommendedName>
</protein>
<name>A0ABU0XA38_9PSEU</name>
<feature type="transmembrane region" description="Helical" evidence="1">
    <location>
        <begin position="99"/>
        <end position="120"/>
    </location>
</feature>
<feature type="transmembrane region" description="Helical" evidence="1">
    <location>
        <begin position="189"/>
        <end position="211"/>
    </location>
</feature>
<keyword evidence="1" id="KW-0812">Transmembrane</keyword>
<accession>A0ABU0XA38</accession>
<feature type="transmembrane region" description="Helical" evidence="1">
    <location>
        <begin position="248"/>
        <end position="265"/>
    </location>
</feature>
<proteinExistence type="predicted"/>
<organism evidence="2 3">
    <name type="scientific">Saccharothrix yanglingensis</name>
    <dbReference type="NCBI Taxonomy" id="659496"/>
    <lineage>
        <taxon>Bacteria</taxon>
        <taxon>Bacillati</taxon>
        <taxon>Actinomycetota</taxon>
        <taxon>Actinomycetes</taxon>
        <taxon>Pseudonocardiales</taxon>
        <taxon>Pseudonocardiaceae</taxon>
        <taxon>Saccharothrix</taxon>
    </lineage>
</organism>
<feature type="transmembrane region" description="Helical" evidence="1">
    <location>
        <begin position="140"/>
        <end position="158"/>
    </location>
</feature>
<keyword evidence="1" id="KW-1133">Transmembrane helix</keyword>
<sequence>MSGDGAGGGCAQGDPGWVDSGEAGVGDLSRLERRYRSLLRVLPRWYRVEREEEMVGIFLADRGDGLDPEYGWPGWGEAAATAGLAVRVRLGAGRAAGSAVRLLGLAGLSGQLVLAAQSWSAAVRSGALGPGAAGVGVPPWAWWADVVVLVAFACLVAGRRAVGRVAAGVAAVLASSPVLVEWVRDPAVVAWWPLVFAGPAWVAGAAVVAGFHAEAPPVSRRWWVAGAAGVLSGAVSGLLVPLSPVSVLVAWVVTAGVVVASRPWAGVRGAVPGR</sequence>
<evidence type="ECO:0000256" key="1">
    <source>
        <dbReference type="SAM" id="Phobius"/>
    </source>
</evidence>
<evidence type="ECO:0000313" key="3">
    <source>
        <dbReference type="Proteomes" id="UP001225605"/>
    </source>
</evidence>
<feature type="transmembrane region" description="Helical" evidence="1">
    <location>
        <begin position="223"/>
        <end position="242"/>
    </location>
</feature>
<gene>
    <name evidence="2" type="ORF">CKY47_34205</name>
</gene>
<comment type="caution">
    <text evidence="2">The sequence shown here is derived from an EMBL/GenBank/DDBJ whole genome shotgun (WGS) entry which is preliminary data.</text>
</comment>